<feature type="region of interest" description="Disordered" evidence="1">
    <location>
        <begin position="60"/>
        <end position="92"/>
    </location>
</feature>
<dbReference type="OrthoDB" id="2644915at2759"/>
<protein>
    <submittedName>
        <fullName evidence="2">Uncharacterized protein</fullName>
    </submittedName>
</protein>
<evidence type="ECO:0000256" key="1">
    <source>
        <dbReference type="SAM" id="MobiDB-lite"/>
    </source>
</evidence>
<accession>A0A0D0AUI7</accession>
<reference evidence="3" key="2">
    <citation type="submission" date="2015-01" db="EMBL/GenBank/DDBJ databases">
        <title>Evolutionary Origins and Diversification of the Mycorrhizal Mutualists.</title>
        <authorList>
            <consortium name="DOE Joint Genome Institute"/>
            <consortium name="Mycorrhizal Genomics Consortium"/>
            <person name="Kohler A."/>
            <person name="Kuo A."/>
            <person name="Nagy L.G."/>
            <person name="Floudas D."/>
            <person name="Copeland A."/>
            <person name="Barry K.W."/>
            <person name="Cichocki N."/>
            <person name="Veneault-Fourrey C."/>
            <person name="LaButti K."/>
            <person name="Lindquist E.A."/>
            <person name="Lipzen A."/>
            <person name="Lundell T."/>
            <person name="Morin E."/>
            <person name="Murat C."/>
            <person name="Riley R."/>
            <person name="Ohm R."/>
            <person name="Sun H."/>
            <person name="Tunlid A."/>
            <person name="Henrissat B."/>
            <person name="Grigoriev I.V."/>
            <person name="Hibbett D.S."/>
            <person name="Martin F."/>
        </authorList>
    </citation>
    <scope>NUCLEOTIDE SEQUENCE [LARGE SCALE GENOMIC DNA]</scope>
    <source>
        <strain evidence="3">UH-Slu-Lm8-n1</strain>
    </source>
</reference>
<keyword evidence="3" id="KW-1185">Reference proteome</keyword>
<feature type="compositionally biased region" description="Polar residues" evidence="1">
    <location>
        <begin position="7"/>
        <end position="32"/>
    </location>
</feature>
<organism evidence="2 3">
    <name type="scientific">Suillus luteus UH-Slu-Lm8-n1</name>
    <dbReference type="NCBI Taxonomy" id="930992"/>
    <lineage>
        <taxon>Eukaryota</taxon>
        <taxon>Fungi</taxon>
        <taxon>Dikarya</taxon>
        <taxon>Basidiomycota</taxon>
        <taxon>Agaricomycotina</taxon>
        <taxon>Agaricomycetes</taxon>
        <taxon>Agaricomycetidae</taxon>
        <taxon>Boletales</taxon>
        <taxon>Suillineae</taxon>
        <taxon>Suillaceae</taxon>
        <taxon>Suillus</taxon>
    </lineage>
</organism>
<gene>
    <name evidence="2" type="ORF">CY34DRAFT_109859</name>
</gene>
<name>A0A0D0AUI7_9AGAM</name>
<sequence length="329" mass="36352">MHACISPPSNFASTRTLSTGNHNEARNISPTSFLPVTSSCLQKTFQQDSAVNFSWTSVASSTKRTGPGSPSSSPTVTNDFLDDDTNAPTSLPPVVRHLSRVVKQAKEKHKPYDRKRPRTMELRFAEKYIGPSGMGPVDAQRGKVLVQRGLKHLSSEAIAQAVLTKEADLEWKRLSALASAWEIEVFRRHKRLARIIHDDKARTYASSASEPLLTSLETLVNSNLDSRELQTRMAFAVSAYSEDKSLYSAADAQLDNLEHLAREHYSEAVEDHLPTSPTDPDASVSLASLDEDDSAVLSESLSGSPNILYSTLNLYFFISKLLLFFYTTD</sequence>
<feature type="compositionally biased region" description="Low complexity" evidence="1">
    <location>
        <begin position="60"/>
        <end position="75"/>
    </location>
</feature>
<dbReference type="EMBL" id="KN835613">
    <property type="protein sequence ID" value="KIK35538.1"/>
    <property type="molecule type" value="Genomic_DNA"/>
</dbReference>
<dbReference type="AlphaFoldDB" id="A0A0D0AUI7"/>
<dbReference type="HOGENOM" id="CLU_073155_0_0_1"/>
<evidence type="ECO:0000313" key="3">
    <source>
        <dbReference type="Proteomes" id="UP000054485"/>
    </source>
</evidence>
<dbReference type="Proteomes" id="UP000054485">
    <property type="component" value="Unassembled WGS sequence"/>
</dbReference>
<dbReference type="InParanoid" id="A0A0D0AUI7"/>
<reference evidence="2 3" key="1">
    <citation type="submission" date="2014-04" db="EMBL/GenBank/DDBJ databases">
        <authorList>
            <consortium name="DOE Joint Genome Institute"/>
            <person name="Kuo A."/>
            <person name="Ruytinx J."/>
            <person name="Rineau F."/>
            <person name="Colpaert J."/>
            <person name="Kohler A."/>
            <person name="Nagy L.G."/>
            <person name="Floudas D."/>
            <person name="Copeland A."/>
            <person name="Barry K.W."/>
            <person name="Cichocki N."/>
            <person name="Veneault-Fourrey C."/>
            <person name="LaButti K."/>
            <person name="Lindquist E.A."/>
            <person name="Lipzen A."/>
            <person name="Lundell T."/>
            <person name="Morin E."/>
            <person name="Murat C."/>
            <person name="Sun H."/>
            <person name="Tunlid A."/>
            <person name="Henrissat B."/>
            <person name="Grigoriev I.V."/>
            <person name="Hibbett D.S."/>
            <person name="Martin F."/>
            <person name="Nordberg H.P."/>
            <person name="Cantor M.N."/>
            <person name="Hua S.X."/>
        </authorList>
    </citation>
    <scope>NUCLEOTIDE SEQUENCE [LARGE SCALE GENOMIC DNA]</scope>
    <source>
        <strain evidence="2 3">UH-Slu-Lm8-n1</strain>
    </source>
</reference>
<feature type="region of interest" description="Disordered" evidence="1">
    <location>
        <begin position="1"/>
        <end position="32"/>
    </location>
</feature>
<proteinExistence type="predicted"/>
<evidence type="ECO:0000313" key="2">
    <source>
        <dbReference type="EMBL" id="KIK35538.1"/>
    </source>
</evidence>